<protein>
    <recommendedName>
        <fullName evidence="3">SnoaL-like domain-containing protein</fullName>
    </recommendedName>
</protein>
<name>F2K8H9_PSEBN</name>
<dbReference type="PANTHER" id="PTHR38436">
    <property type="entry name" value="POLYKETIDE CYCLASE SNOAL-LIKE DOMAIN"/>
    <property type="match status" value="1"/>
</dbReference>
<sequence>MSDFTIIDGIAQIHDPKLYETWLDREDYLAAVSASPSPEVAATKRLLIDFQVALAKIVRDKTVEENVAAVMTKFVGDEYIQHDPNALGNGRDNLIEYLRKAPLDRGTAPPVVSVTVEGELGCVMFRHPMPDPVARGQTYDWYILTTFRVRGGKLIEHWSAFQKMQAPLIPKPSA</sequence>
<organism evidence="1 2">
    <name type="scientific">Pseudomonas brassicacearum (strain NFM421)</name>
    <dbReference type="NCBI Taxonomy" id="994484"/>
    <lineage>
        <taxon>Bacteria</taxon>
        <taxon>Pseudomonadati</taxon>
        <taxon>Pseudomonadota</taxon>
        <taxon>Gammaproteobacteria</taxon>
        <taxon>Pseudomonadales</taxon>
        <taxon>Pseudomonadaceae</taxon>
        <taxon>Pseudomonas</taxon>
    </lineage>
</organism>
<proteinExistence type="predicted"/>
<dbReference type="GO" id="GO:0030638">
    <property type="term" value="P:polyketide metabolic process"/>
    <property type="evidence" value="ECO:0007669"/>
    <property type="project" value="InterPro"/>
</dbReference>
<reference key="2">
    <citation type="submission" date="2011-03" db="EMBL/GenBank/DDBJ databases">
        <title>Complete Genome Sequence of a beneficial plant roots-associated bacterium Pseudomonas brassicacearum.</title>
        <authorList>
            <person name="Ortet P."/>
            <person name="Barakat M."/>
            <person name="Lalaouna D."/>
            <person name="Fochesato S."/>
            <person name="Barbe V."/>
            <person name="Santaella C."/>
            <person name="Heulin T."/>
            <person name="Achouak W."/>
        </authorList>
    </citation>
    <scope>NUCLEOTIDE SEQUENCE</scope>
    <source>
        <strain>NFM421</strain>
    </source>
</reference>
<reference evidence="1 2" key="1">
    <citation type="journal article" date="2011" name="J. Bacteriol.">
        <title>Complete genome sequence of a beneficial plant root-associated bacterium, Pseudomonas brassicacearum.</title>
        <authorList>
            <person name="Ortet P."/>
            <person name="Barakat M."/>
            <person name="Lalaouna D."/>
            <person name="Fochesato S."/>
            <person name="Barbe V."/>
            <person name="Vacherie B."/>
            <person name="Santaella C."/>
            <person name="Heulin T."/>
            <person name="Achouak W."/>
        </authorList>
    </citation>
    <scope>NUCLEOTIDE SEQUENCE [LARGE SCALE GENOMIC DNA]</scope>
    <source>
        <strain evidence="1 2">NFM421</strain>
    </source>
</reference>
<dbReference type="KEGG" id="pba:PSEBR_a965"/>
<dbReference type="STRING" id="994484.PSEBR_a965"/>
<evidence type="ECO:0008006" key="3">
    <source>
        <dbReference type="Google" id="ProtNLM"/>
    </source>
</evidence>
<dbReference type="AlphaFoldDB" id="F2K8H9"/>
<dbReference type="InterPro" id="IPR032710">
    <property type="entry name" value="NTF2-like_dom_sf"/>
</dbReference>
<evidence type="ECO:0000313" key="2">
    <source>
        <dbReference type="Proteomes" id="UP000006692"/>
    </source>
</evidence>
<gene>
    <name evidence="1" type="ORF">PSEBR_a965</name>
</gene>
<dbReference type="HOGENOM" id="CLU_100997_2_1_6"/>
<evidence type="ECO:0000313" key="1">
    <source>
        <dbReference type="EMBL" id="AEA67135.1"/>
    </source>
</evidence>
<dbReference type="RefSeq" id="WP_013692338.1">
    <property type="nucleotide sequence ID" value="NC_015379.1"/>
</dbReference>
<accession>F2K8H9</accession>
<dbReference type="SUPFAM" id="SSF54427">
    <property type="entry name" value="NTF2-like"/>
    <property type="match status" value="1"/>
</dbReference>
<dbReference type="PANTHER" id="PTHR38436:SF1">
    <property type="entry name" value="ESTER CYCLASE"/>
    <property type="match status" value="1"/>
</dbReference>
<dbReference type="Proteomes" id="UP000006692">
    <property type="component" value="Chromosome"/>
</dbReference>
<dbReference type="InterPro" id="IPR009959">
    <property type="entry name" value="Cyclase_SnoaL-like"/>
</dbReference>
<dbReference type="EMBL" id="CP002585">
    <property type="protein sequence ID" value="AEA67135.1"/>
    <property type="molecule type" value="Genomic_DNA"/>
</dbReference>
<dbReference type="Gene3D" id="3.10.450.50">
    <property type="match status" value="1"/>
</dbReference>